<dbReference type="HOGENOM" id="CLU_107587_2_0_0"/>
<dbReference type="SUPFAM" id="SSF109854">
    <property type="entry name" value="DinB/YfiT-like putative metalloenzymes"/>
    <property type="match status" value="1"/>
</dbReference>
<dbReference type="STRING" id="234267.Acid_5358"/>
<dbReference type="InParanoid" id="Q01VK8"/>
<dbReference type="Pfam" id="PF12867">
    <property type="entry name" value="DinB_2"/>
    <property type="match status" value="1"/>
</dbReference>
<evidence type="ECO:0000259" key="1">
    <source>
        <dbReference type="Pfam" id="PF12867"/>
    </source>
</evidence>
<gene>
    <name evidence="2" type="ordered locus">Acid_5358</name>
</gene>
<proteinExistence type="predicted"/>
<evidence type="ECO:0000313" key="2">
    <source>
        <dbReference type="EMBL" id="ABJ86307.1"/>
    </source>
</evidence>
<dbReference type="InterPro" id="IPR034660">
    <property type="entry name" value="DinB/YfiT-like"/>
</dbReference>
<reference evidence="2" key="1">
    <citation type="submission" date="2006-10" db="EMBL/GenBank/DDBJ databases">
        <title>Complete sequence of Solibacter usitatus Ellin6076.</title>
        <authorList>
            <consortium name="US DOE Joint Genome Institute"/>
            <person name="Copeland A."/>
            <person name="Lucas S."/>
            <person name="Lapidus A."/>
            <person name="Barry K."/>
            <person name="Detter J.C."/>
            <person name="Glavina del Rio T."/>
            <person name="Hammon N."/>
            <person name="Israni S."/>
            <person name="Dalin E."/>
            <person name="Tice H."/>
            <person name="Pitluck S."/>
            <person name="Thompson L.S."/>
            <person name="Brettin T."/>
            <person name="Bruce D."/>
            <person name="Han C."/>
            <person name="Tapia R."/>
            <person name="Gilna P."/>
            <person name="Schmutz J."/>
            <person name="Larimer F."/>
            <person name="Land M."/>
            <person name="Hauser L."/>
            <person name="Kyrpides N."/>
            <person name="Mikhailova N."/>
            <person name="Janssen P.H."/>
            <person name="Kuske C.R."/>
            <person name="Richardson P."/>
        </authorList>
    </citation>
    <scope>NUCLEOTIDE SEQUENCE</scope>
    <source>
        <strain evidence="2">Ellin6076</strain>
    </source>
</reference>
<dbReference type="InterPro" id="IPR024775">
    <property type="entry name" value="DinB-like"/>
</dbReference>
<feature type="domain" description="DinB-like" evidence="1">
    <location>
        <begin position="21"/>
        <end position="145"/>
    </location>
</feature>
<dbReference type="eggNOG" id="COG2318">
    <property type="taxonomic scope" value="Bacteria"/>
</dbReference>
<name>Q01VK8_SOLUE</name>
<sequence length="156" mass="17765">MAQTDPLRKHLLDLLHMKGAHADFDGTVGDFPVKLRGKKIPGAPHTAWQLLEHMRIAQEDILDFSRSGDYQEKKFPDDYWPATEAPPRDEAWEKSVAEFRKDLKAMEHLVSTGDLMARIPHGTGQTLLREALLVADHNAYHLGQLMFVRRTLEDKG</sequence>
<dbReference type="KEGG" id="sus:Acid_5358"/>
<organism evidence="2">
    <name type="scientific">Solibacter usitatus (strain Ellin6076)</name>
    <dbReference type="NCBI Taxonomy" id="234267"/>
    <lineage>
        <taxon>Bacteria</taxon>
        <taxon>Pseudomonadati</taxon>
        <taxon>Acidobacteriota</taxon>
        <taxon>Terriglobia</taxon>
        <taxon>Bryobacterales</taxon>
        <taxon>Solibacteraceae</taxon>
        <taxon>Candidatus Solibacter</taxon>
    </lineage>
</organism>
<protein>
    <recommendedName>
        <fullName evidence="1">DinB-like domain-containing protein</fullName>
    </recommendedName>
</protein>
<dbReference type="AlphaFoldDB" id="Q01VK8"/>
<dbReference type="Gene3D" id="1.20.120.450">
    <property type="entry name" value="dinb family like domain"/>
    <property type="match status" value="1"/>
</dbReference>
<dbReference type="EMBL" id="CP000473">
    <property type="protein sequence ID" value="ABJ86307.1"/>
    <property type="molecule type" value="Genomic_DNA"/>
</dbReference>
<accession>Q01VK8</accession>
<dbReference type="OrthoDB" id="9798830at2"/>